<dbReference type="GO" id="GO:0004180">
    <property type="term" value="F:carboxypeptidase activity"/>
    <property type="evidence" value="ECO:0007669"/>
    <property type="project" value="UniProtKB-KW"/>
</dbReference>
<evidence type="ECO:0000313" key="3">
    <source>
        <dbReference type="Proteomes" id="UP001179280"/>
    </source>
</evidence>
<dbReference type="PANTHER" id="PTHR34217">
    <property type="entry name" value="METAL-DEPENDENT CARBOXYPEPTIDASE"/>
    <property type="match status" value="1"/>
</dbReference>
<comment type="function">
    <text evidence="1">Broad specificity carboxypetidase that releases amino acids sequentially from the C-terminus, including neutral, aromatic, polar and basic residues.</text>
</comment>
<gene>
    <name evidence="2" type="ORF">JOC54_003531</name>
</gene>
<accession>A0ABS2SZ00</accession>
<keyword evidence="1 2" id="KW-0378">Hydrolase</keyword>
<protein>
    <recommendedName>
        <fullName evidence="1">Metal-dependent carboxypeptidase</fullName>
        <ecNumber evidence="1">3.4.17.19</ecNumber>
    </recommendedName>
</protein>
<sequence>MTNAEMNFKALLKKMNHYEQALSLMAWDSRTGAPKKSINQRAEAMSTLSSEHFALSISDEMKQAITHLKEDDTLSHVMKRAVEEAEKMYNEHTKIPAEDFKAFVLLQSKAEAAWEEAKERSDFEFFKPYLEELVAFKKRFIGYIGFEDHPYHTLLDDFEPGVFTETLDSVFSELKKHLIPLVKQVTEAETKPETSFLFEHFPKEAQKNLSEAILKTMGYDFDKGRLNETVHPFAIGINPDDVRVTTKYDEHDFRVALLGTIHEGGHALYEQNIDSDLINYSLAKGTSMGIHESQSLFWEKFVGQSYPFWKTNYPVLKEYASGQFDNIDLDTFYYALNEAKPSLIRIEADELTYCLHIILRYELEKELFEEKVNVAELPRRWNEKVEEYLGIQPENDGEGVLQDVHWSSGSFGYFPSYALGLIYAAQLKEAILKDLPNFDELIETNQLHVIQDWLRSHVHQYGKVKKPKDIIHDITGGGIDPQPLIRYLTDKYTKLYNL</sequence>
<comment type="similarity">
    <text evidence="1">Belongs to the peptidase M32 family.</text>
</comment>
<dbReference type="EC" id="3.4.17.19" evidence="1"/>
<comment type="caution">
    <text evidence="2">The sequence shown here is derived from an EMBL/GenBank/DDBJ whole genome shotgun (WGS) entry which is preliminary data.</text>
</comment>
<name>A0ABS2SZ00_9BACI</name>
<dbReference type="InterPro" id="IPR001333">
    <property type="entry name" value="Peptidase_M32_Taq"/>
</dbReference>
<keyword evidence="1" id="KW-0479">Metal-binding</keyword>
<keyword evidence="3" id="KW-1185">Reference proteome</keyword>
<evidence type="ECO:0000313" key="2">
    <source>
        <dbReference type="EMBL" id="MBM7840251.1"/>
    </source>
</evidence>
<dbReference type="SUPFAM" id="SSF55486">
    <property type="entry name" value="Metalloproteases ('zincins'), catalytic domain"/>
    <property type="match status" value="1"/>
</dbReference>
<dbReference type="PRINTS" id="PR00998">
    <property type="entry name" value="CRBOXYPTASET"/>
</dbReference>
<dbReference type="Gene3D" id="1.10.1370.30">
    <property type="match status" value="1"/>
</dbReference>
<keyword evidence="1" id="KW-0645">Protease</keyword>
<keyword evidence="1" id="KW-0482">Metalloprotease</keyword>
<comment type="catalytic activity">
    <reaction evidence="1">
        <text>Release of a C-terminal amino acid with broad specificity, except for -Pro.</text>
        <dbReference type="EC" id="3.4.17.19"/>
    </reaction>
</comment>
<keyword evidence="1 2" id="KW-0121">Carboxypeptidase</keyword>
<dbReference type="CDD" id="cd06460">
    <property type="entry name" value="M32_Taq"/>
    <property type="match status" value="1"/>
</dbReference>
<dbReference type="RefSeq" id="WP_204467782.1">
    <property type="nucleotide sequence ID" value="NZ_JAFBCV010000012.1"/>
</dbReference>
<evidence type="ECO:0000256" key="1">
    <source>
        <dbReference type="PIRNR" id="PIRNR006615"/>
    </source>
</evidence>
<dbReference type="Proteomes" id="UP001179280">
    <property type="component" value="Unassembled WGS sequence"/>
</dbReference>
<reference evidence="2" key="1">
    <citation type="submission" date="2021-01" db="EMBL/GenBank/DDBJ databases">
        <title>Genomic Encyclopedia of Type Strains, Phase IV (KMG-IV): sequencing the most valuable type-strain genomes for metagenomic binning, comparative biology and taxonomic classification.</title>
        <authorList>
            <person name="Goeker M."/>
        </authorList>
    </citation>
    <scope>NUCLEOTIDE SEQUENCE</scope>
    <source>
        <strain evidence="2">DSM 21943</strain>
    </source>
</reference>
<organism evidence="2 3">
    <name type="scientific">Shouchella xiaoxiensis</name>
    <dbReference type="NCBI Taxonomy" id="766895"/>
    <lineage>
        <taxon>Bacteria</taxon>
        <taxon>Bacillati</taxon>
        <taxon>Bacillota</taxon>
        <taxon>Bacilli</taxon>
        <taxon>Bacillales</taxon>
        <taxon>Bacillaceae</taxon>
        <taxon>Shouchella</taxon>
    </lineage>
</organism>
<dbReference type="PIRSF" id="PIRSF006615">
    <property type="entry name" value="Zn_crbxpep_Taq"/>
    <property type="match status" value="1"/>
</dbReference>
<dbReference type="Pfam" id="PF02074">
    <property type="entry name" value="Peptidase_M32"/>
    <property type="match status" value="1"/>
</dbReference>
<dbReference type="PANTHER" id="PTHR34217:SF1">
    <property type="entry name" value="CARBOXYPEPTIDASE 1"/>
    <property type="match status" value="1"/>
</dbReference>
<dbReference type="EMBL" id="JAFBCV010000012">
    <property type="protein sequence ID" value="MBM7840251.1"/>
    <property type="molecule type" value="Genomic_DNA"/>
</dbReference>
<proteinExistence type="inferred from homology"/>
<dbReference type="PROSITE" id="PS52034">
    <property type="entry name" value="PEPTIDASE_M32"/>
    <property type="match status" value="1"/>
</dbReference>